<feature type="chain" id="PRO_5018220279" description="Cu/Ag efflux protein CusF" evidence="1">
    <location>
        <begin position="21"/>
        <end position="119"/>
    </location>
</feature>
<evidence type="ECO:0000313" key="3">
    <source>
        <dbReference type="Proteomes" id="UP000271590"/>
    </source>
</evidence>
<comment type="caution">
    <text evidence="2">The sequence shown here is derived from an EMBL/GenBank/DDBJ whole genome shotgun (WGS) entry which is preliminary data.</text>
</comment>
<evidence type="ECO:0000313" key="2">
    <source>
        <dbReference type="EMBL" id="RRH86748.1"/>
    </source>
</evidence>
<dbReference type="Proteomes" id="UP000271590">
    <property type="component" value="Unassembled WGS sequence"/>
</dbReference>
<gene>
    <name evidence="2" type="ORF">EH244_19230</name>
</gene>
<name>A0A3P3EMZ3_9BURK</name>
<dbReference type="Pfam" id="PF11604">
    <property type="entry name" value="CusF_Ec"/>
    <property type="match status" value="1"/>
</dbReference>
<keyword evidence="1" id="KW-0732">Signal</keyword>
<evidence type="ECO:0000256" key="1">
    <source>
        <dbReference type="SAM" id="SignalP"/>
    </source>
</evidence>
<sequence length="119" mass="13033">MLRFVLMTALSLATVDGAAAQSAEPQPVEAAAEAAPVTTYARLVSAREEADGKLYVRLKLIPRAKIPFTVQRFRVRDRALLAGIAEGSWVRFTAKHIDGENTLTSIRVTAECKRFQECG</sequence>
<dbReference type="InterPro" id="IPR021647">
    <property type="entry name" value="CusF_Ec"/>
</dbReference>
<organism evidence="2 3">
    <name type="scientific">Variovorax beijingensis</name>
    <dbReference type="NCBI Taxonomy" id="2496117"/>
    <lineage>
        <taxon>Bacteria</taxon>
        <taxon>Pseudomonadati</taxon>
        <taxon>Pseudomonadota</taxon>
        <taxon>Betaproteobacteria</taxon>
        <taxon>Burkholderiales</taxon>
        <taxon>Comamonadaceae</taxon>
        <taxon>Variovorax</taxon>
    </lineage>
</organism>
<dbReference type="EMBL" id="RQXU01000011">
    <property type="protein sequence ID" value="RRH86748.1"/>
    <property type="molecule type" value="Genomic_DNA"/>
</dbReference>
<dbReference type="Gene3D" id="2.40.50.320">
    <property type="entry name" value="Copper binding periplasmic protein CusF"/>
    <property type="match status" value="1"/>
</dbReference>
<reference evidence="2 3" key="1">
    <citation type="submission" date="2018-11" db="EMBL/GenBank/DDBJ databases">
        <title>The genome of Variovorax sp T529.</title>
        <authorList>
            <person name="Gao J."/>
        </authorList>
    </citation>
    <scope>NUCLEOTIDE SEQUENCE [LARGE SCALE GENOMIC DNA]</scope>
    <source>
        <strain evidence="2 3">T529</strain>
    </source>
</reference>
<dbReference type="InterPro" id="IPR042230">
    <property type="entry name" value="CusF_sf"/>
</dbReference>
<evidence type="ECO:0008006" key="4">
    <source>
        <dbReference type="Google" id="ProtNLM"/>
    </source>
</evidence>
<dbReference type="AlphaFoldDB" id="A0A3P3EMZ3"/>
<accession>A0A3P3EMZ3</accession>
<proteinExistence type="predicted"/>
<protein>
    <recommendedName>
        <fullName evidence="4">Cu/Ag efflux protein CusF</fullName>
    </recommendedName>
</protein>
<feature type="signal peptide" evidence="1">
    <location>
        <begin position="1"/>
        <end position="20"/>
    </location>
</feature>
<dbReference type="RefSeq" id="WP_124959965.1">
    <property type="nucleotide sequence ID" value="NZ_RQXU01000011.1"/>
</dbReference>